<dbReference type="EMBL" id="JACHFV010000005">
    <property type="protein sequence ID" value="MBB5294971.1"/>
    <property type="molecule type" value="Genomic_DNA"/>
</dbReference>
<keyword evidence="10" id="KW-1185">Reference proteome</keyword>
<proteinExistence type="inferred from homology"/>
<reference evidence="8 9" key="1">
    <citation type="submission" date="2019-04" db="EMBL/GenBank/DDBJ databases">
        <title>Deinococcus metalilatus MA1002 mutant No.5.</title>
        <authorList>
            <person name="Park W."/>
            <person name="Park C."/>
        </authorList>
    </citation>
    <scope>NUCLEOTIDE SEQUENCE [LARGE SCALE GENOMIC DNA]</scope>
    <source>
        <strain evidence="8 9">MA1002-m5</strain>
    </source>
</reference>
<dbReference type="GO" id="GO:0006865">
    <property type="term" value="P:amino acid transport"/>
    <property type="evidence" value="ECO:0007669"/>
    <property type="project" value="UniProtKB-KW"/>
</dbReference>
<comment type="similarity">
    <text evidence="1">Belongs to the leucine-binding protein family.</text>
</comment>
<dbReference type="SUPFAM" id="SSF53822">
    <property type="entry name" value="Periplasmic binding protein-like I"/>
    <property type="match status" value="1"/>
</dbReference>
<keyword evidence="2" id="KW-0813">Transport</keyword>
<evidence type="ECO:0000256" key="5">
    <source>
        <dbReference type="SAM" id="MobiDB-lite"/>
    </source>
</evidence>
<comment type="caution">
    <text evidence="8">The sequence shown here is derived from an EMBL/GenBank/DDBJ whole genome shotgun (WGS) entry which is preliminary data.</text>
</comment>
<feature type="compositionally biased region" description="Low complexity" evidence="5">
    <location>
        <begin position="1"/>
        <end position="21"/>
    </location>
</feature>
<evidence type="ECO:0000313" key="8">
    <source>
        <dbReference type="EMBL" id="TLK28863.1"/>
    </source>
</evidence>
<dbReference type="RefSeq" id="WP_129119665.1">
    <property type="nucleotide sequence ID" value="NZ_BSUI01000017.1"/>
</dbReference>
<gene>
    <name evidence="8" type="ORF">FCS05_06700</name>
    <name evidence="7" type="ORF">HNQ10_001792</name>
</gene>
<evidence type="ECO:0000313" key="7">
    <source>
        <dbReference type="EMBL" id="MBB5294971.1"/>
    </source>
</evidence>
<protein>
    <submittedName>
        <fullName evidence="8">Amino acid ABC transporter substrate-binding protein</fullName>
    </submittedName>
    <submittedName>
        <fullName evidence="7">Branched-chain amino acid transport system substrate-binding protein</fullName>
    </submittedName>
</protein>
<dbReference type="CDD" id="cd19982">
    <property type="entry name" value="PBP1_ABC_ligand_binding-like"/>
    <property type="match status" value="1"/>
</dbReference>
<evidence type="ECO:0000313" key="9">
    <source>
        <dbReference type="Proteomes" id="UP000308000"/>
    </source>
</evidence>
<reference evidence="7 10" key="2">
    <citation type="submission" date="2020-08" db="EMBL/GenBank/DDBJ databases">
        <title>Genomic Encyclopedia of Type Strains, Phase IV (KMG-IV): sequencing the most valuable type-strain genomes for metagenomic binning, comparative biology and taxonomic classification.</title>
        <authorList>
            <person name="Goeker M."/>
        </authorList>
    </citation>
    <scope>NUCLEOTIDE SEQUENCE [LARGE SCALE GENOMIC DNA]</scope>
    <source>
        <strain evidence="7 10">DSM 105434</strain>
    </source>
</reference>
<dbReference type="PRINTS" id="PR00337">
    <property type="entry name" value="LEUILEVALBP"/>
</dbReference>
<dbReference type="Gene3D" id="3.40.50.2300">
    <property type="match status" value="2"/>
</dbReference>
<dbReference type="Pfam" id="PF13458">
    <property type="entry name" value="Peripla_BP_6"/>
    <property type="match status" value="1"/>
</dbReference>
<dbReference type="Proteomes" id="UP000536909">
    <property type="component" value="Unassembled WGS sequence"/>
</dbReference>
<evidence type="ECO:0000259" key="6">
    <source>
        <dbReference type="Pfam" id="PF13458"/>
    </source>
</evidence>
<accession>A0AAJ5F550</accession>
<dbReference type="AlphaFoldDB" id="A0AAJ5F550"/>
<keyword evidence="4" id="KW-0029">Amino-acid transport</keyword>
<keyword evidence="3" id="KW-0732">Signal</keyword>
<dbReference type="PANTHER" id="PTHR30483:SF37">
    <property type="entry name" value="ABC TRANSPORTER SUBSTRATE-BINDING PROTEIN"/>
    <property type="match status" value="1"/>
</dbReference>
<dbReference type="InterPro" id="IPR028081">
    <property type="entry name" value="Leu-bd"/>
</dbReference>
<dbReference type="InterPro" id="IPR000709">
    <property type="entry name" value="Leu_Ile_Val-bd"/>
</dbReference>
<evidence type="ECO:0000256" key="1">
    <source>
        <dbReference type="ARBA" id="ARBA00010062"/>
    </source>
</evidence>
<feature type="region of interest" description="Disordered" evidence="5">
    <location>
        <begin position="1"/>
        <end position="25"/>
    </location>
</feature>
<sequence length="409" mass="43830">MFRFTPSSLTPSKSTPSSPRQSRSRRGRTLAALALLATGSLALADTIQVGAITSLSGRFATFGRMQQAGFRVALDEINARGGVNGNRLELLLEDDASDTNKALNAAERLVNRKVPVVIGAYSSGITKPLSQYLARVKVPLIVATAIDETITKPGNPYTFRVNNQSSVYTRSLIDQLRKLGGMKTAVILTSNDAFGKSVLNDAASLLPRAGFTVLAQDTYDKGLTDFRPLLNRYRGQNPDVVILASYEEDAVALTKQVKEVGLSPKVIAGIATGFALPDFLKGAGTAAENYLVTMVWNPDVQYPGARSLYTRLKKALNGEEPSQHAAQSYAAMLAAADAIQRGGTDPEKVRAALMQTRLSTAFGPVNFRTYGGYQNQNSVVGLITQVQNGQFVTVGPATAARGKIVFPRK</sequence>
<dbReference type="InterPro" id="IPR051010">
    <property type="entry name" value="BCAA_transport"/>
</dbReference>
<dbReference type="Proteomes" id="UP000308000">
    <property type="component" value="Unassembled WGS sequence"/>
</dbReference>
<name>A0AAJ5F550_9DEIO</name>
<organism evidence="8 9">
    <name type="scientific">Deinococcus metallilatus</name>
    <dbReference type="NCBI Taxonomy" id="1211322"/>
    <lineage>
        <taxon>Bacteria</taxon>
        <taxon>Thermotogati</taxon>
        <taxon>Deinococcota</taxon>
        <taxon>Deinococci</taxon>
        <taxon>Deinococcales</taxon>
        <taxon>Deinococcaceae</taxon>
        <taxon>Deinococcus</taxon>
    </lineage>
</organism>
<dbReference type="PANTHER" id="PTHR30483">
    <property type="entry name" value="LEUCINE-SPECIFIC-BINDING PROTEIN"/>
    <property type="match status" value="1"/>
</dbReference>
<dbReference type="EMBL" id="VBRC01000004">
    <property type="protein sequence ID" value="TLK28863.1"/>
    <property type="molecule type" value="Genomic_DNA"/>
</dbReference>
<evidence type="ECO:0000256" key="4">
    <source>
        <dbReference type="ARBA" id="ARBA00022970"/>
    </source>
</evidence>
<dbReference type="InterPro" id="IPR028082">
    <property type="entry name" value="Peripla_BP_I"/>
</dbReference>
<evidence type="ECO:0000256" key="2">
    <source>
        <dbReference type="ARBA" id="ARBA00022448"/>
    </source>
</evidence>
<evidence type="ECO:0000313" key="10">
    <source>
        <dbReference type="Proteomes" id="UP000536909"/>
    </source>
</evidence>
<evidence type="ECO:0000256" key="3">
    <source>
        <dbReference type="ARBA" id="ARBA00022729"/>
    </source>
</evidence>
<feature type="domain" description="Leucine-binding protein" evidence="6">
    <location>
        <begin position="46"/>
        <end position="377"/>
    </location>
</feature>